<gene>
    <name evidence="1" type="ORF">METZ01_LOCUS373531</name>
</gene>
<evidence type="ECO:0000313" key="1">
    <source>
        <dbReference type="EMBL" id="SVD20677.1"/>
    </source>
</evidence>
<organism evidence="1">
    <name type="scientific">marine metagenome</name>
    <dbReference type="NCBI Taxonomy" id="408172"/>
    <lineage>
        <taxon>unclassified sequences</taxon>
        <taxon>metagenomes</taxon>
        <taxon>ecological metagenomes</taxon>
    </lineage>
</organism>
<dbReference type="AlphaFoldDB" id="A0A382TGR4"/>
<sequence length="38" mass="4389">MASPYYVSPEQVVQDRSEFVQKGIEKAREVIVLEYQDG</sequence>
<dbReference type="Gene3D" id="3.60.20.10">
    <property type="entry name" value="Glutamine Phosphoribosylpyrophosphate, subunit 1, domain 1"/>
    <property type="match status" value="1"/>
</dbReference>
<reference evidence="1" key="1">
    <citation type="submission" date="2018-05" db="EMBL/GenBank/DDBJ databases">
        <authorList>
            <person name="Lanie J.A."/>
            <person name="Ng W.-L."/>
            <person name="Kazmierczak K.M."/>
            <person name="Andrzejewski T.M."/>
            <person name="Davidsen T.M."/>
            <person name="Wayne K.J."/>
            <person name="Tettelin H."/>
            <person name="Glass J.I."/>
            <person name="Rusch D."/>
            <person name="Podicherti R."/>
            <person name="Tsui H.-C.T."/>
            <person name="Winkler M.E."/>
        </authorList>
    </citation>
    <scope>NUCLEOTIDE SEQUENCE</scope>
</reference>
<protein>
    <submittedName>
        <fullName evidence="1">Uncharacterized protein</fullName>
    </submittedName>
</protein>
<dbReference type="EMBL" id="UINC01136114">
    <property type="protein sequence ID" value="SVD20677.1"/>
    <property type="molecule type" value="Genomic_DNA"/>
</dbReference>
<proteinExistence type="predicted"/>
<dbReference type="InterPro" id="IPR029055">
    <property type="entry name" value="Ntn_hydrolases_N"/>
</dbReference>
<name>A0A382TGR4_9ZZZZ</name>
<feature type="non-terminal residue" evidence="1">
    <location>
        <position position="38"/>
    </location>
</feature>
<accession>A0A382TGR4</accession>